<accession>A0A0J1GUF0</accession>
<evidence type="ECO:0000256" key="1">
    <source>
        <dbReference type="SAM" id="MobiDB-lite"/>
    </source>
</evidence>
<sequence>MNKRAKKVQKRNAKRKAEKKQTNQTIESERLAMKKMKHYQAMLTKSAILDILINDLDESPEDCHLYFETMENELDINFDEVTTKPAALQIEMLEDDGIKYKTNPWYDVFIEKMTEKYGEKTAREKAWGIATGVMTCMMSAGEIVKGNPISPL</sequence>
<name>A0A0J1GUF0_9GAMM</name>
<feature type="region of interest" description="Disordered" evidence="1">
    <location>
        <begin position="1"/>
        <end position="24"/>
    </location>
</feature>
<organism evidence="2 3">
    <name type="scientific">Photobacterium aquae</name>
    <dbReference type="NCBI Taxonomy" id="1195763"/>
    <lineage>
        <taxon>Bacteria</taxon>
        <taxon>Pseudomonadati</taxon>
        <taxon>Pseudomonadota</taxon>
        <taxon>Gammaproteobacteria</taxon>
        <taxon>Vibrionales</taxon>
        <taxon>Vibrionaceae</taxon>
        <taxon>Photobacterium</taxon>
    </lineage>
</organism>
<dbReference type="EMBL" id="LDOT01000035">
    <property type="protein sequence ID" value="KLV03291.1"/>
    <property type="molecule type" value="Genomic_DNA"/>
</dbReference>
<evidence type="ECO:0000313" key="3">
    <source>
        <dbReference type="Proteomes" id="UP000036097"/>
    </source>
</evidence>
<evidence type="ECO:0000313" key="2">
    <source>
        <dbReference type="EMBL" id="KLV03291.1"/>
    </source>
</evidence>
<gene>
    <name evidence="2" type="ORF">ABT56_20190</name>
</gene>
<reference evidence="2 3" key="1">
    <citation type="submission" date="2015-05" db="EMBL/GenBank/DDBJ databases">
        <title>Photobacterium galathea sp. nov.</title>
        <authorList>
            <person name="Machado H."/>
            <person name="Gram L."/>
        </authorList>
    </citation>
    <scope>NUCLEOTIDE SEQUENCE [LARGE SCALE GENOMIC DNA]</scope>
    <source>
        <strain evidence="2 3">CGMCC 1.12159</strain>
    </source>
</reference>
<dbReference type="Proteomes" id="UP000036097">
    <property type="component" value="Unassembled WGS sequence"/>
</dbReference>
<feature type="compositionally biased region" description="Basic residues" evidence="1">
    <location>
        <begin position="1"/>
        <end position="18"/>
    </location>
</feature>
<dbReference type="PATRIC" id="fig|1195763.3.peg.4329"/>
<proteinExistence type="predicted"/>
<keyword evidence="3" id="KW-1185">Reference proteome</keyword>
<dbReference type="AlphaFoldDB" id="A0A0J1GUF0"/>
<comment type="caution">
    <text evidence="2">The sequence shown here is derived from an EMBL/GenBank/DDBJ whole genome shotgun (WGS) entry which is preliminary data.</text>
</comment>
<protein>
    <submittedName>
        <fullName evidence="2">Uncharacterized protein</fullName>
    </submittedName>
</protein>
<dbReference type="RefSeq" id="WP_047880724.1">
    <property type="nucleotide sequence ID" value="NZ_LDOT01000035.1"/>
</dbReference>